<dbReference type="OrthoDB" id="3777260at2759"/>
<sequence length="471" mass="52938">MSGGPQKDTHPSRPRNQDGSLELARFSTDPNYDIANYDRDSGPTESTNRKEERVDDREKGFGSCPSKGIDDTGDCLQRIRALLHGDSDPSSPGDDFNGRGDIFNGGDDDHGPDFAAQLEQLLQKALEEISAGEHERRATLLQMQDTFRNFRDAYDTMQRASHERSNTVLELGIHLAGKGLVYTGERCDIEAHHRRSILKKELAIQTLHDMAKQDRQMLIDKQRECEELWRDKEALARLYNGVCRETSGTAIKRSANTASLSSNELQPDSKRQKRIVQCIECYRNDIDCDGKEFCAPCREKGVPCERSRCPHFGLGKCHRPRCTMAHEGDGFAPESICEITVALGKSVGLGTKCTKLFQGCTHTALTKQNEGFSVPRQTLKVRTKTIPLFNQDVVDKGATSPVQNLRVDCEDVHLLTVDVGIRDRYSSPIPLIGYIGNERLSIIKIIQEHLKFSEYFSFQVYWTVSLRTAQV</sequence>
<feature type="compositionally biased region" description="Basic and acidic residues" evidence="1">
    <location>
        <begin position="36"/>
        <end position="60"/>
    </location>
</feature>
<keyword evidence="3" id="KW-1185">Reference proteome</keyword>
<feature type="region of interest" description="Disordered" evidence="1">
    <location>
        <begin position="1"/>
        <end position="70"/>
    </location>
</feature>
<gene>
    <name evidence="2" type="ORF">EI97DRAFT_497777</name>
</gene>
<evidence type="ECO:0000313" key="3">
    <source>
        <dbReference type="Proteomes" id="UP000800097"/>
    </source>
</evidence>
<protein>
    <recommendedName>
        <fullName evidence="4">C3H1-type domain-containing protein</fullName>
    </recommendedName>
</protein>
<evidence type="ECO:0000256" key="1">
    <source>
        <dbReference type="SAM" id="MobiDB-lite"/>
    </source>
</evidence>
<dbReference type="AlphaFoldDB" id="A0A6A6JZ23"/>
<proteinExistence type="predicted"/>
<dbReference type="RefSeq" id="XP_033658635.1">
    <property type="nucleotide sequence ID" value="XM_033802523.1"/>
</dbReference>
<evidence type="ECO:0008006" key="4">
    <source>
        <dbReference type="Google" id="ProtNLM"/>
    </source>
</evidence>
<dbReference type="GeneID" id="54555698"/>
<accession>A0A6A6JZ23</accession>
<dbReference type="Proteomes" id="UP000800097">
    <property type="component" value="Unassembled WGS sequence"/>
</dbReference>
<dbReference type="EMBL" id="ML986484">
    <property type="protein sequence ID" value="KAF2281098.1"/>
    <property type="molecule type" value="Genomic_DNA"/>
</dbReference>
<evidence type="ECO:0000313" key="2">
    <source>
        <dbReference type="EMBL" id="KAF2281098.1"/>
    </source>
</evidence>
<name>A0A6A6JZ23_WESOR</name>
<organism evidence="2 3">
    <name type="scientific">Westerdykella ornata</name>
    <dbReference type="NCBI Taxonomy" id="318751"/>
    <lineage>
        <taxon>Eukaryota</taxon>
        <taxon>Fungi</taxon>
        <taxon>Dikarya</taxon>
        <taxon>Ascomycota</taxon>
        <taxon>Pezizomycotina</taxon>
        <taxon>Dothideomycetes</taxon>
        <taxon>Pleosporomycetidae</taxon>
        <taxon>Pleosporales</taxon>
        <taxon>Sporormiaceae</taxon>
        <taxon>Westerdykella</taxon>
    </lineage>
</organism>
<reference evidence="2" key="1">
    <citation type="journal article" date="2020" name="Stud. Mycol.">
        <title>101 Dothideomycetes genomes: a test case for predicting lifestyles and emergence of pathogens.</title>
        <authorList>
            <person name="Haridas S."/>
            <person name="Albert R."/>
            <person name="Binder M."/>
            <person name="Bloem J."/>
            <person name="Labutti K."/>
            <person name="Salamov A."/>
            <person name="Andreopoulos B."/>
            <person name="Baker S."/>
            <person name="Barry K."/>
            <person name="Bills G."/>
            <person name="Bluhm B."/>
            <person name="Cannon C."/>
            <person name="Castanera R."/>
            <person name="Culley D."/>
            <person name="Daum C."/>
            <person name="Ezra D."/>
            <person name="Gonzalez J."/>
            <person name="Henrissat B."/>
            <person name="Kuo A."/>
            <person name="Liang C."/>
            <person name="Lipzen A."/>
            <person name="Lutzoni F."/>
            <person name="Magnuson J."/>
            <person name="Mondo S."/>
            <person name="Nolan M."/>
            <person name="Ohm R."/>
            <person name="Pangilinan J."/>
            <person name="Park H.-J."/>
            <person name="Ramirez L."/>
            <person name="Alfaro M."/>
            <person name="Sun H."/>
            <person name="Tritt A."/>
            <person name="Yoshinaga Y."/>
            <person name="Zwiers L.-H."/>
            <person name="Turgeon B."/>
            <person name="Goodwin S."/>
            <person name="Spatafora J."/>
            <person name="Crous P."/>
            <person name="Grigoriev I."/>
        </authorList>
    </citation>
    <scope>NUCLEOTIDE SEQUENCE</scope>
    <source>
        <strain evidence="2">CBS 379.55</strain>
    </source>
</reference>